<comment type="caution">
    <text evidence="1">The sequence shown here is derived from an EMBL/GenBank/DDBJ whole genome shotgun (WGS) entry which is preliminary data.</text>
</comment>
<protein>
    <recommendedName>
        <fullName evidence="3">CopG family transcriptional regulator</fullName>
    </recommendedName>
</protein>
<accession>A0A523BHH2</accession>
<gene>
    <name evidence="1" type="ORF">DSO09_00690</name>
</gene>
<evidence type="ECO:0000313" key="1">
    <source>
        <dbReference type="EMBL" id="TDA40377.1"/>
    </source>
</evidence>
<proteinExistence type="predicted"/>
<dbReference type="Proteomes" id="UP000317265">
    <property type="component" value="Unassembled WGS sequence"/>
</dbReference>
<evidence type="ECO:0000313" key="2">
    <source>
        <dbReference type="Proteomes" id="UP000317265"/>
    </source>
</evidence>
<name>A0A523BHH2_9CREN</name>
<dbReference type="AlphaFoldDB" id="A0A523BHH2"/>
<evidence type="ECO:0008006" key="3">
    <source>
        <dbReference type="Google" id="ProtNLM"/>
    </source>
</evidence>
<organism evidence="1 2">
    <name type="scientific">Thermoproteota archaeon</name>
    <dbReference type="NCBI Taxonomy" id="2056631"/>
    <lineage>
        <taxon>Archaea</taxon>
        <taxon>Thermoproteota</taxon>
    </lineage>
</organism>
<dbReference type="EMBL" id="QNVI01000007">
    <property type="protein sequence ID" value="TDA40377.1"/>
    <property type="molecule type" value="Genomic_DNA"/>
</dbReference>
<reference evidence="1 2" key="1">
    <citation type="journal article" date="2019" name="Nat. Microbiol.">
        <title>Expanding anaerobic alkane metabolism in the domain of Archaea.</title>
        <authorList>
            <person name="Wang Y."/>
            <person name="Wegener G."/>
            <person name="Hou J."/>
            <person name="Wang F."/>
            <person name="Xiao X."/>
        </authorList>
    </citation>
    <scope>NUCLEOTIDE SEQUENCE [LARGE SCALE GENOMIC DNA]</scope>
    <source>
        <strain evidence="1">WYZ-LMO11</strain>
    </source>
</reference>
<sequence length="74" mass="8975">MSTVINLRITKWLKEKLEKYGIDIPNFIRRKLVEKVEKIEQEEIEKLLNELKEAFKGIDPYELSKLVDEERKER</sequence>